<keyword evidence="2" id="KW-1185">Reference proteome</keyword>
<proteinExistence type="predicted"/>
<evidence type="ECO:0000313" key="2">
    <source>
        <dbReference type="Proteomes" id="UP001055072"/>
    </source>
</evidence>
<reference evidence="1" key="1">
    <citation type="journal article" date="2021" name="Environ. Microbiol.">
        <title>Gene family expansions and transcriptome signatures uncover fungal adaptations to wood decay.</title>
        <authorList>
            <person name="Hage H."/>
            <person name="Miyauchi S."/>
            <person name="Viragh M."/>
            <person name="Drula E."/>
            <person name="Min B."/>
            <person name="Chaduli D."/>
            <person name="Navarro D."/>
            <person name="Favel A."/>
            <person name="Norest M."/>
            <person name="Lesage-Meessen L."/>
            <person name="Balint B."/>
            <person name="Merenyi Z."/>
            <person name="de Eugenio L."/>
            <person name="Morin E."/>
            <person name="Martinez A.T."/>
            <person name="Baldrian P."/>
            <person name="Stursova M."/>
            <person name="Martinez M.J."/>
            <person name="Novotny C."/>
            <person name="Magnuson J.K."/>
            <person name="Spatafora J.W."/>
            <person name="Maurice S."/>
            <person name="Pangilinan J."/>
            <person name="Andreopoulos W."/>
            <person name="LaButti K."/>
            <person name="Hundley H."/>
            <person name="Na H."/>
            <person name="Kuo A."/>
            <person name="Barry K."/>
            <person name="Lipzen A."/>
            <person name="Henrissat B."/>
            <person name="Riley R."/>
            <person name="Ahrendt S."/>
            <person name="Nagy L.G."/>
            <person name="Grigoriev I.V."/>
            <person name="Martin F."/>
            <person name="Rosso M.N."/>
        </authorList>
    </citation>
    <scope>NUCLEOTIDE SEQUENCE</scope>
    <source>
        <strain evidence="1">CBS 384.51</strain>
    </source>
</reference>
<accession>A0ACB8U1E4</accession>
<gene>
    <name evidence="1" type="ORF">BDY19DRAFT_951689</name>
</gene>
<name>A0ACB8U1E4_9APHY</name>
<evidence type="ECO:0000313" key="1">
    <source>
        <dbReference type="EMBL" id="KAI0088051.1"/>
    </source>
</evidence>
<protein>
    <submittedName>
        <fullName evidence="1">Uncharacterized protein</fullName>
    </submittedName>
</protein>
<sequence length="261" mass="29500">MTGRLMTIYWESRTTVLAFMHFMADSWHSTDSLTDSLFENNPLHDNTQESWEEDYVAWSLLQDFSSPEVCHSKLPTDVQTHIMYSGRSHRRHHYLVWTQRDSQENIEQAQPIETASSSEIKQEPLEGAVLTLESQPELDRPTICPSEYAFMPWYERPKKPRVKGRKNSTAIACLFCRHRKIRCGGPQSEYNGTCKSCVHYKRDCVFPSQSFRGRRVEKASKLTVGSASPQRDLSKHSAASGSSTSIGSQAVSAASTSSDGN</sequence>
<dbReference type="Proteomes" id="UP001055072">
    <property type="component" value="Unassembled WGS sequence"/>
</dbReference>
<comment type="caution">
    <text evidence="1">The sequence shown here is derived from an EMBL/GenBank/DDBJ whole genome shotgun (WGS) entry which is preliminary data.</text>
</comment>
<organism evidence="1 2">
    <name type="scientific">Irpex rosettiformis</name>
    <dbReference type="NCBI Taxonomy" id="378272"/>
    <lineage>
        <taxon>Eukaryota</taxon>
        <taxon>Fungi</taxon>
        <taxon>Dikarya</taxon>
        <taxon>Basidiomycota</taxon>
        <taxon>Agaricomycotina</taxon>
        <taxon>Agaricomycetes</taxon>
        <taxon>Polyporales</taxon>
        <taxon>Irpicaceae</taxon>
        <taxon>Irpex</taxon>
    </lineage>
</organism>
<dbReference type="EMBL" id="MU274915">
    <property type="protein sequence ID" value="KAI0088051.1"/>
    <property type="molecule type" value="Genomic_DNA"/>
</dbReference>